<gene>
    <name evidence="1" type="ORF">EV421DRAFT_2021041</name>
</gene>
<dbReference type="Proteomes" id="UP001175226">
    <property type="component" value="Unassembled WGS sequence"/>
</dbReference>
<accession>A0AA39ML84</accession>
<dbReference type="AlphaFoldDB" id="A0AA39ML84"/>
<evidence type="ECO:0000313" key="2">
    <source>
        <dbReference type="Proteomes" id="UP001175226"/>
    </source>
</evidence>
<protein>
    <submittedName>
        <fullName evidence="1">Uncharacterized protein</fullName>
    </submittedName>
</protein>
<organism evidence="1 2">
    <name type="scientific">Armillaria borealis</name>
    <dbReference type="NCBI Taxonomy" id="47425"/>
    <lineage>
        <taxon>Eukaryota</taxon>
        <taxon>Fungi</taxon>
        <taxon>Dikarya</taxon>
        <taxon>Basidiomycota</taxon>
        <taxon>Agaricomycotina</taxon>
        <taxon>Agaricomycetes</taxon>
        <taxon>Agaricomycetidae</taxon>
        <taxon>Agaricales</taxon>
        <taxon>Marasmiineae</taxon>
        <taxon>Physalacriaceae</taxon>
        <taxon>Armillaria</taxon>
    </lineage>
</organism>
<name>A0AA39ML84_9AGAR</name>
<sequence>MLVGKSPQLQQPDLALWFRSLKYNSDCNHHHHQQQYFYWDACFFLLILKAMANVESEELIKQADAQLDLKMTELTVEQVPAIAECNEQDFWLHNKWPLQAVLANLEKIKAMVREKSGEDSVSSRSTLVHFKDTILFQGSELV</sequence>
<evidence type="ECO:0000313" key="1">
    <source>
        <dbReference type="EMBL" id="KAK0438976.1"/>
    </source>
</evidence>
<reference evidence="1" key="1">
    <citation type="submission" date="2023-06" db="EMBL/GenBank/DDBJ databases">
        <authorList>
            <consortium name="Lawrence Berkeley National Laboratory"/>
            <person name="Ahrendt S."/>
            <person name="Sahu N."/>
            <person name="Indic B."/>
            <person name="Wong-Bajracharya J."/>
            <person name="Merenyi Z."/>
            <person name="Ke H.-M."/>
            <person name="Monk M."/>
            <person name="Kocsube S."/>
            <person name="Drula E."/>
            <person name="Lipzen A."/>
            <person name="Balint B."/>
            <person name="Henrissat B."/>
            <person name="Andreopoulos B."/>
            <person name="Martin F.M."/>
            <person name="Harder C.B."/>
            <person name="Rigling D."/>
            <person name="Ford K.L."/>
            <person name="Foster G.D."/>
            <person name="Pangilinan J."/>
            <person name="Papanicolaou A."/>
            <person name="Barry K."/>
            <person name="LaButti K."/>
            <person name="Viragh M."/>
            <person name="Koriabine M."/>
            <person name="Yan M."/>
            <person name="Riley R."/>
            <person name="Champramary S."/>
            <person name="Plett K.L."/>
            <person name="Tsai I.J."/>
            <person name="Slot J."/>
            <person name="Sipos G."/>
            <person name="Plett J."/>
            <person name="Nagy L.G."/>
            <person name="Grigoriev I.V."/>
        </authorList>
    </citation>
    <scope>NUCLEOTIDE SEQUENCE</scope>
    <source>
        <strain evidence="1">FPL87.14</strain>
    </source>
</reference>
<dbReference type="EMBL" id="JAUEPT010000040">
    <property type="protein sequence ID" value="KAK0438976.1"/>
    <property type="molecule type" value="Genomic_DNA"/>
</dbReference>
<proteinExistence type="predicted"/>
<keyword evidence="2" id="KW-1185">Reference proteome</keyword>
<comment type="caution">
    <text evidence="1">The sequence shown here is derived from an EMBL/GenBank/DDBJ whole genome shotgun (WGS) entry which is preliminary data.</text>
</comment>